<feature type="compositionally biased region" description="Basic and acidic residues" evidence="1">
    <location>
        <begin position="95"/>
        <end position="108"/>
    </location>
</feature>
<organism evidence="2 3">
    <name type="scientific">Trichonephila clavata</name>
    <name type="common">Joro spider</name>
    <name type="synonym">Nephila clavata</name>
    <dbReference type="NCBI Taxonomy" id="2740835"/>
    <lineage>
        <taxon>Eukaryota</taxon>
        <taxon>Metazoa</taxon>
        <taxon>Ecdysozoa</taxon>
        <taxon>Arthropoda</taxon>
        <taxon>Chelicerata</taxon>
        <taxon>Arachnida</taxon>
        <taxon>Araneae</taxon>
        <taxon>Araneomorphae</taxon>
        <taxon>Entelegynae</taxon>
        <taxon>Araneoidea</taxon>
        <taxon>Nephilidae</taxon>
        <taxon>Trichonephila</taxon>
    </lineage>
</organism>
<reference evidence="2" key="1">
    <citation type="submission" date="2020-07" db="EMBL/GenBank/DDBJ databases">
        <title>Multicomponent nature underlies the extraordinary mechanical properties of spider dragline silk.</title>
        <authorList>
            <person name="Kono N."/>
            <person name="Nakamura H."/>
            <person name="Mori M."/>
            <person name="Yoshida Y."/>
            <person name="Ohtoshi R."/>
            <person name="Malay A.D."/>
            <person name="Moran D.A.P."/>
            <person name="Tomita M."/>
            <person name="Numata K."/>
            <person name="Arakawa K."/>
        </authorList>
    </citation>
    <scope>NUCLEOTIDE SEQUENCE</scope>
</reference>
<keyword evidence="3" id="KW-1185">Reference proteome</keyword>
<proteinExistence type="predicted"/>
<name>A0A8X6LN52_TRICU</name>
<dbReference type="Proteomes" id="UP000887116">
    <property type="component" value="Unassembled WGS sequence"/>
</dbReference>
<evidence type="ECO:0000313" key="2">
    <source>
        <dbReference type="EMBL" id="GFR13599.1"/>
    </source>
</evidence>
<evidence type="ECO:0000313" key="3">
    <source>
        <dbReference type="Proteomes" id="UP000887116"/>
    </source>
</evidence>
<dbReference type="AlphaFoldDB" id="A0A8X6LN52"/>
<dbReference type="EMBL" id="BMAO01036872">
    <property type="protein sequence ID" value="GFR13599.1"/>
    <property type="molecule type" value="Genomic_DNA"/>
</dbReference>
<feature type="region of interest" description="Disordered" evidence="1">
    <location>
        <begin position="89"/>
        <end position="108"/>
    </location>
</feature>
<gene>
    <name evidence="2" type="ORF">TNCT_498741</name>
</gene>
<sequence>MQNLVNGKIDDEVLCTLCLQSLPVNFQHSHAAFAVILLVMADKINDFSTFSIIASLSVDNVSNTEIRYFCDYAAKLTKHCSRLTRQSHGFGTRSVSKDQRKFGNKPLDQRLC</sequence>
<accession>A0A8X6LN52</accession>
<evidence type="ECO:0000256" key="1">
    <source>
        <dbReference type="SAM" id="MobiDB-lite"/>
    </source>
</evidence>
<protein>
    <submittedName>
        <fullName evidence="2">Uncharacterized protein</fullName>
    </submittedName>
</protein>
<comment type="caution">
    <text evidence="2">The sequence shown here is derived from an EMBL/GenBank/DDBJ whole genome shotgun (WGS) entry which is preliminary data.</text>
</comment>